<comment type="subcellular location">
    <subcellularLocation>
        <location evidence="1">Endomembrane system</location>
    </subcellularLocation>
</comment>
<keyword evidence="4 8" id="KW-0812">Transmembrane</keyword>
<proteinExistence type="predicted"/>
<evidence type="ECO:0000256" key="1">
    <source>
        <dbReference type="ARBA" id="ARBA00004308"/>
    </source>
</evidence>
<gene>
    <name evidence="9" type="ORF">CASFOL_018707</name>
</gene>
<keyword evidence="10" id="KW-1185">Reference proteome</keyword>
<evidence type="ECO:0000313" key="10">
    <source>
        <dbReference type="Proteomes" id="UP001632038"/>
    </source>
</evidence>
<dbReference type="EMBL" id="JAVIJP010000025">
    <property type="protein sequence ID" value="KAL3637539.1"/>
    <property type="molecule type" value="Genomic_DNA"/>
</dbReference>
<dbReference type="AlphaFoldDB" id="A0ABD3D8N1"/>
<name>A0ABD3D8N1_9LAMI</name>
<dbReference type="GO" id="GO:0071555">
    <property type="term" value="P:cell wall organization"/>
    <property type="evidence" value="ECO:0007669"/>
    <property type="project" value="UniProtKB-KW"/>
</dbReference>
<evidence type="ECO:0000256" key="4">
    <source>
        <dbReference type="ARBA" id="ARBA00022692"/>
    </source>
</evidence>
<feature type="transmembrane region" description="Helical" evidence="8">
    <location>
        <begin position="132"/>
        <end position="150"/>
    </location>
</feature>
<evidence type="ECO:0000313" key="9">
    <source>
        <dbReference type="EMBL" id="KAL3637539.1"/>
    </source>
</evidence>
<dbReference type="InterPro" id="IPR005150">
    <property type="entry name" value="Cellulose_synth"/>
</dbReference>
<keyword evidence="7" id="KW-0961">Cell wall biogenesis/degradation</keyword>
<keyword evidence="6 8" id="KW-0472">Membrane</keyword>
<protein>
    <submittedName>
        <fullName evidence="9">Uncharacterized protein</fullName>
    </submittedName>
</protein>
<keyword evidence="2" id="KW-0328">Glycosyltransferase</keyword>
<dbReference type="GO" id="GO:0016757">
    <property type="term" value="F:glycosyltransferase activity"/>
    <property type="evidence" value="ECO:0007669"/>
    <property type="project" value="UniProtKB-KW"/>
</dbReference>
<evidence type="ECO:0000256" key="3">
    <source>
        <dbReference type="ARBA" id="ARBA00022679"/>
    </source>
</evidence>
<dbReference type="Pfam" id="PF03552">
    <property type="entry name" value="Cellulose_synt"/>
    <property type="match status" value="1"/>
</dbReference>
<comment type="caution">
    <text evidence="9">The sequence shown here is derived from an EMBL/GenBank/DDBJ whole genome shotgun (WGS) entry which is preliminary data.</text>
</comment>
<dbReference type="GO" id="GO:0012505">
    <property type="term" value="C:endomembrane system"/>
    <property type="evidence" value="ECO:0007669"/>
    <property type="project" value="UniProtKB-SubCell"/>
</dbReference>
<dbReference type="Proteomes" id="UP001632038">
    <property type="component" value="Unassembled WGS sequence"/>
</dbReference>
<evidence type="ECO:0000256" key="5">
    <source>
        <dbReference type="ARBA" id="ARBA00022989"/>
    </source>
</evidence>
<reference evidence="10" key="1">
    <citation type="journal article" date="2024" name="IScience">
        <title>Strigolactones Initiate the Formation of Haustorium-like Structures in Castilleja.</title>
        <authorList>
            <person name="Buerger M."/>
            <person name="Peterson D."/>
            <person name="Chory J."/>
        </authorList>
    </citation>
    <scope>NUCLEOTIDE SEQUENCE [LARGE SCALE GENOMIC DNA]</scope>
</reference>
<dbReference type="PANTHER" id="PTHR13301">
    <property type="entry name" value="X-BOX TRANSCRIPTION FACTOR-RELATED"/>
    <property type="match status" value="1"/>
</dbReference>
<evidence type="ECO:0000256" key="2">
    <source>
        <dbReference type="ARBA" id="ARBA00022676"/>
    </source>
</evidence>
<organism evidence="9 10">
    <name type="scientific">Castilleja foliolosa</name>
    <dbReference type="NCBI Taxonomy" id="1961234"/>
    <lineage>
        <taxon>Eukaryota</taxon>
        <taxon>Viridiplantae</taxon>
        <taxon>Streptophyta</taxon>
        <taxon>Embryophyta</taxon>
        <taxon>Tracheophyta</taxon>
        <taxon>Spermatophyta</taxon>
        <taxon>Magnoliopsida</taxon>
        <taxon>eudicotyledons</taxon>
        <taxon>Gunneridae</taxon>
        <taxon>Pentapetalae</taxon>
        <taxon>asterids</taxon>
        <taxon>lamiids</taxon>
        <taxon>Lamiales</taxon>
        <taxon>Orobanchaceae</taxon>
        <taxon>Pedicularideae</taxon>
        <taxon>Castillejinae</taxon>
        <taxon>Castilleja</taxon>
    </lineage>
</organism>
<accession>A0ABD3D8N1</accession>
<keyword evidence="5 8" id="KW-1133">Transmembrane helix</keyword>
<evidence type="ECO:0000256" key="7">
    <source>
        <dbReference type="ARBA" id="ARBA00023316"/>
    </source>
</evidence>
<feature type="transmembrane region" description="Helical" evidence="8">
    <location>
        <begin position="99"/>
        <end position="120"/>
    </location>
</feature>
<evidence type="ECO:0000256" key="6">
    <source>
        <dbReference type="ARBA" id="ARBA00023136"/>
    </source>
</evidence>
<keyword evidence="3" id="KW-0808">Transferase</keyword>
<feature type="transmembrane region" description="Helical" evidence="8">
    <location>
        <begin position="12"/>
        <end position="38"/>
    </location>
</feature>
<evidence type="ECO:0000256" key="8">
    <source>
        <dbReference type="SAM" id="Phobius"/>
    </source>
</evidence>
<sequence>MDTVSSPWFIPFVYVIISVHAYSLGEYLVCGGTALGWWNEQRIWLYKRTSSYLLAMVDTFLKLLGHSNSGFVISAKVSDEDVMRRYEEEKMEFGDVYTLMFKILSSLAMLNLFCLFRTVLKVVFIENVGETMALQIVLCGVLVLINWPLYDAAFVRKDKGKMASSVTLKSILIALSLCSLVDLI</sequence>